<comment type="caution">
    <text evidence="2">The sequence shown here is derived from an EMBL/GenBank/DDBJ whole genome shotgun (WGS) entry which is preliminary data.</text>
</comment>
<evidence type="ECO:0000313" key="3">
    <source>
        <dbReference type="Proteomes" id="UP000299102"/>
    </source>
</evidence>
<gene>
    <name evidence="2" type="ORF">EVAR_91370_1</name>
</gene>
<dbReference type="Proteomes" id="UP000299102">
    <property type="component" value="Unassembled WGS sequence"/>
</dbReference>
<organism evidence="2 3">
    <name type="scientific">Eumeta variegata</name>
    <name type="common">Bagworm moth</name>
    <name type="synonym">Eumeta japonica</name>
    <dbReference type="NCBI Taxonomy" id="151549"/>
    <lineage>
        <taxon>Eukaryota</taxon>
        <taxon>Metazoa</taxon>
        <taxon>Ecdysozoa</taxon>
        <taxon>Arthropoda</taxon>
        <taxon>Hexapoda</taxon>
        <taxon>Insecta</taxon>
        <taxon>Pterygota</taxon>
        <taxon>Neoptera</taxon>
        <taxon>Endopterygota</taxon>
        <taxon>Lepidoptera</taxon>
        <taxon>Glossata</taxon>
        <taxon>Ditrysia</taxon>
        <taxon>Tineoidea</taxon>
        <taxon>Psychidae</taxon>
        <taxon>Oiketicinae</taxon>
        <taxon>Eumeta</taxon>
    </lineage>
</organism>
<feature type="compositionally biased region" description="Basic and acidic residues" evidence="1">
    <location>
        <begin position="71"/>
        <end position="87"/>
    </location>
</feature>
<name>A0A4C1XDR9_EUMVA</name>
<dbReference type="EMBL" id="BGZK01000786">
    <property type="protein sequence ID" value="GBP60335.1"/>
    <property type="molecule type" value="Genomic_DNA"/>
</dbReference>
<sequence length="87" mass="9681">MLVAHPYCHQLQANAIHEMDRASDDFADTFHKNAQVIFEVPIPFNTPDAAASQYVADRSAAHGTHSSWGLPRDDTTAHELSHRINKS</sequence>
<evidence type="ECO:0000313" key="2">
    <source>
        <dbReference type="EMBL" id="GBP60335.1"/>
    </source>
</evidence>
<evidence type="ECO:0000256" key="1">
    <source>
        <dbReference type="SAM" id="MobiDB-lite"/>
    </source>
</evidence>
<keyword evidence="3" id="KW-1185">Reference proteome</keyword>
<reference evidence="2 3" key="1">
    <citation type="journal article" date="2019" name="Commun. Biol.">
        <title>The bagworm genome reveals a unique fibroin gene that provides high tensile strength.</title>
        <authorList>
            <person name="Kono N."/>
            <person name="Nakamura H."/>
            <person name="Ohtoshi R."/>
            <person name="Tomita M."/>
            <person name="Numata K."/>
            <person name="Arakawa K."/>
        </authorList>
    </citation>
    <scope>NUCLEOTIDE SEQUENCE [LARGE SCALE GENOMIC DNA]</scope>
</reference>
<proteinExistence type="predicted"/>
<protein>
    <submittedName>
        <fullName evidence="2">Uncharacterized protein</fullName>
    </submittedName>
</protein>
<dbReference type="AlphaFoldDB" id="A0A4C1XDR9"/>
<feature type="region of interest" description="Disordered" evidence="1">
    <location>
        <begin position="62"/>
        <end position="87"/>
    </location>
</feature>
<accession>A0A4C1XDR9</accession>